<keyword evidence="9 10" id="KW-0143">Chaperone</keyword>
<accession>A0A1M6C847</accession>
<dbReference type="InterPro" id="IPR018323">
    <property type="entry name" value="OM_lipoprot_carrier_LolA_Pbac"/>
</dbReference>
<dbReference type="GO" id="GO:0042953">
    <property type="term" value="P:lipoprotein transport"/>
    <property type="evidence" value="ECO:0007669"/>
    <property type="project" value="InterPro"/>
</dbReference>
<dbReference type="NCBIfam" id="TIGR00547">
    <property type="entry name" value="lolA"/>
    <property type="match status" value="1"/>
</dbReference>
<name>A0A1M6C847_9VIBR</name>
<keyword evidence="5 10" id="KW-0813">Transport</keyword>
<evidence type="ECO:0000256" key="8">
    <source>
        <dbReference type="ARBA" id="ARBA00022927"/>
    </source>
</evidence>
<evidence type="ECO:0000256" key="7">
    <source>
        <dbReference type="ARBA" id="ARBA00022764"/>
    </source>
</evidence>
<keyword evidence="6" id="KW-0732">Signal</keyword>
<dbReference type="SUPFAM" id="SSF89392">
    <property type="entry name" value="Prokaryotic lipoproteins and lipoprotein localization factors"/>
    <property type="match status" value="1"/>
</dbReference>
<evidence type="ECO:0000256" key="4">
    <source>
        <dbReference type="ARBA" id="ARBA00014035"/>
    </source>
</evidence>
<dbReference type="InterPro" id="IPR004564">
    <property type="entry name" value="OM_lipoprot_carrier_LolA-like"/>
</dbReference>
<proteinExistence type="inferred from homology"/>
<sequence length="189" mass="21489">MCSFMVYATPEDVLSTRLALTDGFSAHFSQKVLGPEGDLVSQGKGTVDIARPSLFRWETTSPDENLLVSDGKTVWYYTPFVEQVTIYNQAQATEQTPFVLLTRNQKTDWAQYQITQKGDEFTLIPVSHNQQGTFHIRIDAKGVVKGFDVIEQDGQRSLFTFEQIQLQRPSKTKFKFSIPDGVEIDDQRQ</sequence>
<dbReference type="Proteomes" id="UP000184608">
    <property type="component" value="Unassembled WGS sequence"/>
</dbReference>
<protein>
    <recommendedName>
        <fullName evidence="4 10">Outer-membrane lipoprotein carrier protein</fullName>
    </recommendedName>
</protein>
<dbReference type="AlphaFoldDB" id="A0A1M6C847"/>
<evidence type="ECO:0000256" key="2">
    <source>
        <dbReference type="ARBA" id="ARBA00007615"/>
    </source>
</evidence>
<keyword evidence="8 10" id="KW-0653">Protein transport</keyword>
<dbReference type="GO" id="GO:0030288">
    <property type="term" value="C:outer membrane-bounded periplasmic space"/>
    <property type="evidence" value="ECO:0007669"/>
    <property type="project" value="TreeGrafter"/>
</dbReference>
<evidence type="ECO:0000313" key="11">
    <source>
        <dbReference type="EMBL" id="SHI56971.1"/>
    </source>
</evidence>
<comment type="subunit">
    <text evidence="3 10">Monomer.</text>
</comment>
<comment type="subcellular location">
    <subcellularLocation>
        <location evidence="1 10">Periplasm</location>
    </subcellularLocation>
</comment>
<dbReference type="InterPro" id="IPR029046">
    <property type="entry name" value="LolA/LolB/LppX"/>
</dbReference>
<evidence type="ECO:0000313" key="12">
    <source>
        <dbReference type="Proteomes" id="UP000184608"/>
    </source>
</evidence>
<dbReference type="CDD" id="cd16325">
    <property type="entry name" value="LolA"/>
    <property type="match status" value="1"/>
</dbReference>
<gene>
    <name evidence="10 11" type="primary">lolA</name>
    <name evidence="11" type="ORF">VA7868_03954</name>
</gene>
<evidence type="ECO:0000256" key="3">
    <source>
        <dbReference type="ARBA" id="ARBA00011245"/>
    </source>
</evidence>
<dbReference type="HAMAP" id="MF_00240">
    <property type="entry name" value="LolA"/>
    <property type="match status" value="1"/>
</dbReference>
<evidence type="ECO:0000256" key="9">
    <source>
        <dbReference type="ARBA" id="ARBA00023186"/>
    </source>
</evidence>
<dbReference type="EMBL" id="FQXZ01000045">
    <property type="protein sequence ID" value="SHI56971.1"/>
    <property type="molecule type" value="Genomic_DNA"/>
</dbReference>
<comment type="similarity">
    <text evidence="2 10">Belongs to the LolA family.</text>
</comment>
<dbReference type="STRING" id="1216006.VA7868_03954"/>
<keyword evidence="7 10" id="KW-0574">Periplasm</keyword>
<dbReference type="GO" id="GO:0044874">
    <property type="term" value="P:lipoprotein localization to outer membrane"/>
    <property type="evidence" value="ECO:0007669"/>
    <property type="project" value="UniProtKB-UniRule"/>
</dbReference>
<keyword evidence="12" id="KW-1185">Reference proteome</keyword>
<dbReference type="Pfam" id="PF03548">
    <property type="entry name" value="LolA"/>
    <property type="match status" value="1"/>
</dbReference>
<evidence type="ECO:0000256" key="5">
    <source>
        <dbReference type="ARBA" id="ARBA00022448"/>
    </source>
</evidence>
<organism evidence="11 12">
    <name type="scientific">Vibrio aerogenes CECT 7868</name>
    <dbReference type="NCBI Taxonomy" id="1216006"/>
    <lineage>
        <taxon>Bacteria</taxon>
        <taxon>Pseudomonadati</taxon>
        <taxon>Pseudomonadota</taxon>
        <taxon>Gammaproteobacteria</taxon>
        <taxon>Vibrionales</taxon>
        <taxon>Vibrionaceae</taxon>
        <taxon>Vibrio</taxon>
    </lineage>
</organism>
<dbReference type="Gene3D" id="2.50.20.10">
    <property type="entry name" value="Lipoprotein localisation LolA/LolB/LppX"/>
    <property type="match status" value="1"/>
</dbReference>
<evidence type="ECO:0000256" key="10">
    <source>
        <dbReference type="HAMAP-Rule" id="MF_00240"/>
    </source>
</evidence>
<keyword evidence="11" id="KW-0449">Lipoprotein</keyword>
<evidence type="ECO:0000256" key="1">
    <source>
        <dbReference type="ARBA" id="ARBA00004418"/>
    </source>
</evidence>
<evidence type="ECO:0000256" key="6">
    <source>
        <dbReference type="ARBA" id="ARBA00022729"/>
    </source>
</evidence>
<dbReference type="PANTHER" id="PTHR35869">
    <property type="entry name" value="OUTER-MEMBRANE LIPOPROTEIN CARRIER PROTEIN"/>
    <property type="match status" value="1"/>
</dbReference>
<dbReference type="PANTHER" id="PTHR35869:SF1">
    <property type="entry name" value="OUTER-MEMBRANE LIPOPROTEIN CARRIER PROTEIN"/>
    <property type="match status" value="1"/>
</dbReference>
<comment type="function">
    <text evidence="10">Participates in the translocation of lipoproteins from the inner membrane to the outer membrane. Only forms a complex with a lipoprotein if the residue after the N-terminal Cys is not an aspartate (The Asp acts as a targeting signal to indicate that the lipoprotein should stay in the inner membrane).</text>
</comment>
<reference evidence="11 12" key="1">
    <citation type="submission" date="2016-11" db="EMBL/GenBank/DDBJ databases">
        <authorList>
            <person name="Jaros S."/>
            <person name="Januszkiewicz K."/>
            <person name="Wedrychowicz H."/>
        </authorList>
    </citation>
    <scope>NUCLEOTIDE SEQUENCE [LARGE SCALE GENOMIC DNA]</scope>
    <source>
        <strain evidence="11 12">CECT 7868</strain>
    </source>
</reference>